<dbReference type="EMBL" id="BHVY01000004">
    <property type="protein sequence ID" value="GIJ86587.1"/>
    <property type="molecule type" value="Genomic_DNA"/>
</dbReference>
<dbReference type="Gene3D" id="3.40.50.2300">
    <property type="match status" value="1"/>
</dbReference>
<dbReference type="PROSITE" id="PS50822">
    <property type="entry name" value="PIWI"/>
    <property type="match status" value="1"/>
</dbReference>
<dbReference type="Proteomes" id="UP001043456">
    <property type="component" value="Unassembled WGS sequence"/>
</dbReference>
<feature type="region of interest" description="Disordered" evidence="1">
    <location>
        <begin position="1"/>
        <end position="32"/>
    </location>
</feature>
<evidence type="ECO:0000259" key="3">
    <source>
        <dbReference type="PROSITE" id="PS50822"/>
    </source>
</evidence>
<dbReference type="CDD" id="cd02846">
    <property type="entry name" value="PAZ_argonaute_like"/>
    <property type="match status" value="1"/>
</dbReference>
<dbReference type="Pfam" id="PF16486">
    <property type="entry name" value="ArgoN"/>
    <property type="match status" value="1"/>
</dbReference>
<dbReference type="RefSeq" id="XP_043157333.1">
    <property type="nucleotide sequence ID" value="XM_043301398.1"/>
</dbReference>
<organism evidence="4 5">
    <name type="scientific">Aspergillus pseudoviridinutans</name>
    <dbReference type="NCBI Taxonomy" id="1517512"/>
    <lineage>
        <taxon>Eukaryota</taxon>
        <taxon>Fungi</taxon>
        <taxon>Dikarya</taxon>
        <taxon>Ascomycota</taxon>
        <taxon>Pezizomycotina</taxon>
        <taxon>Eurotiomycetes</taxon>
        <taxon>Eurotiomycetidae</taxon>
        <taxon>Eurotiales</taxon>
        <taxon>Aspergillaceae</taxon>
        <taxon>Aspergillus</taxon>
        <taxon>Aspergillus subgen. Fumigati</taxon>
    </lineage>
</organism>
<dbReference type="Gene3D" id="3.30.420.10">
    <property type="entry name" value="Ribonuclease H-like superfamily/Ribonuclease H"/>
    <property type="match status" value="1"/>
</dbReference>
<feature type="region of interest" description="Disordered" evidence="1">
    <location>
        <begin position="331"/>
        <end position="351"/>
    </location>
</feature>
<dbReference type="InterPro" id="IPR003100">
    <property type="entry name" value="PAZ_dom"/>
</dbReference>
<accession>A0A9P3EUF0</accession>
<evidence type="ECO:0000259" key="2">
    <source>
        <dbReference type="PROSITE" id="PS50821"/>
    </source>
</evidence>
<feature type="compositionally biased region" description="Basic and acidic residues" evidence="1">
    <location>
        <begin position="1"/>
        <end position="11"/>
    </location>
</feature>
<dbReference type="OrthoDB" id="10252740at2759"/>
<dbReference type="Pfam" id="PF02170">
    <property type="entry name" value="PAZ"/>
    <property type="match status" value="1"/>
</dbReference>
<dbReference type="Pfam" id="PF02171">
    <property type="entry name" value="Piwi"/>
    <property type="match status" value="1"/>
</dbReference>
<name>A0A9P3EUF0_9EURO</name>
<dbReference type="InterPro" id="IPR045246">
    <property type="entry name" value="Piwi_ago-like"/>
</dbReference>
<evidence type="ECO:0008006" key="6">
    <source>
        <dbReference type="Google" id="ProtNLM"/>
    </source>
</evidence>
<protein>
    <recommendedName>
        <fullName evidence="6">Piwi-domain-containing protein</fullName>
    </recommendedName>
</protein>
<dbReference type="AlphaFoldDB" id="A0A9P3EUF0"/>
<feature type="domain" description="Piwi" evidence="3">
    <location>
        <begin position="598"/>
        <end position="929"/>
    </location>
</feature>
<evidence type="ECO:0000313" key="5">
    <source>
        <dbReference type="Proteomes" id="UP001043456"/>
    </source>
</evidence>
<dbReference type="InterPro" id="IPR036397">
    <property type="entry name" value="RNaseH_sf"/>
</dbReference>
<evidence type="ECO:0000313" key="4">
    <source>
        <dbReference type="EMBL" id="GIJ86587.1"/>
    </source>
</evidence>
<gene>
    <name evidence="4" type="ORF">Asppvi_005477</name>
</gene>
<keyword evidence="5" id="KW-1185">Reference proteome</keyword>
<evidence type="ECO:0000256" key="1">
    <source>
        <dbReference type="SAM" id="MobiDB-lite"/>
    </source>
</evidence>
<comment type="caution">
    <text evidence="4">The sequence shown here is derived from an EMBL/GenBank/DDBJ whole genome shotgun (WGS) entry which is preliminary data.</text>
</comment>
<dbReference type="GeneID" id="67004088"/>
<dbReference type="Gene3D" id="2.170.260.10">
    <property type="entry name" value="paz domain"/>
    <property type="match status" value="1"/>
</dbReference>
<dbReference type="InterPro" id="IPR032474">
    <property type="entry name" value="Argonaute_N"/>
</dbReference>
<reference evidence="4 5" key="1">
    <citation type="submission" date="2018-10" db="EMBL/GenBank/DDBJ databases">
        <title>Pan-genome distribution and transcriptional activeness of fungal secondary metabolism genes in Aspergillus section Fumigati.</title>
        <authorList>
            <person name="Takahashi H."/>
            <person name="Umemura M."/>
            <person name="Ninomiya A."/>
            <person name="Kusuya Y."/>
            <person name="Urayama S."/>
            <person name="Shimizu M."/>
            <person name="Watanabe A."/>
            <person name="Kamei K."/>
            <person name="Yaguchi T."/>
            <person name="Hagiwara D."/>
        </authorList>
    </citation>
    <scope>NUCLEOTIDE SEQUENCE [LARGE SCALE GENOMIC DNA]</scope>
    <source>
        <strain evidence="4 5">IFM 55266</strain>
    </source>
</reference>
<dbReference type="PANTHER" id="PTHR22891">
    <property type="entry name" value="EUKARYOTIC TRANSLATION INITIATION FACTOR 2C"/>
    <property type="match status" value="1"/>
</dbReference>
<dbReference type="SUPFAM" id="SSF53098">
    <property type="entry name" value="Ribonuclease H-like"/>
    <property type="match status" value="1"/>
</dbReference>
<proteinExistence type="predicted"/>
<dbReference type="InterPro" id="IPR014811">
    <property type="entry name" value="ArgoL1"/>
</dbReference>
<dbReference type="InterPro" id="IPR012337">
    <property type="entry name" value="RNaseH-like_sf"/>
</dbReference>
<dbReference type="PROSITE" id="PS50821">
    <property type="entry name" value="PAZ"/>
    <property type="match status" value="1"/>
</dbReference>
<feature type="domain" description="PAZ" evidence="2">
    <location>
        <begin position="276"/>
        <end position="395"/>
    </location>
</feature>
<dbReference type="SMART" id="SM01163">
    <property type="entry name" value="DUF1785"/>
    <property type="match status" value="1"/>
</dbReference>
<dbReference type="Pfam" id="PF08699">
    <property type="entry name" value="ArgoL1"/>
    <property type="match status" value="1"/>
</dbReference>
<dbReference type="InterPro" id="IPR036085">
    <property type="entry name" value="PAZ_dom_sf"/>
</dbReference>
<dbReference type="SMART" id="SM00950">
    <property type="entry name" value="Piwi"/>
    <property type="match status" value="1"/>
</dbReference>
<dbReference type="SUPFAM" id="SSF101690">
    <property type="entry name" value="PAZ domain"/>
    <property type="match status" value="1"/>
</dbReference>
<dbReference type="InterPro" id="IPR003165">
    <property type="entry name" value="Piwi"/>
</dbReference>
<dbReference type="CDD" id="cd04657">
    <property type="entry name" value="Piwi_ago-like"/>
    <property type="match status" value="1"/>
</dbReference>
<dbReference type="GO" id="GO:0003723">
    <property type="term" value="F:RNA binding"/>
    <property type="evidence" value="ECO:0007669"/>
    <property type="project" value="InterPro"/>
</dbReference>
<sequence length="955" mass="107053">MDHGQKHDEPHLGTTASIRKEEGLSHTARFPPRPGYGALGVPTVLRANYFELALDPDLRLYRYNVEICPPSNAVTSRARPAPIPKRVMLSLLRTHFYQEQSNIATDGHQTLISRRRLDIPDQPLLVCSDTNDTYHLRVRCTGTLASDELVAQLTSGHREERKVGQRLPAKDEFIQALNIIIGHYPRYASSQFVSVGSNRHFDIKDRPISLGASLNVLRGLFVAVKVIDNRLLVNIQPKYAAYYEAQPLDRLITTFLRDKGPDMGQLAVYLRGLRVQLLHLRSNMRGRRSLPRIKTIFGLAMPGDGRNMAYPPIVRRPGGGAQDVLFFRENSSTSQPRMRSPMKRKSPTSEGYTTVSEYFQEAHGIILRDPYLPVVNTGSKANPSYLPPEVCWVVPDQLSRTPLSPFQTRQLLRMIEGNSGKDGVLRKNKSWDSRHWQQGLTRKIERLLGPPDGVACLRSFGCSVNGTMITVPGRKLSTPAVHYGHGKEILTQAATWNLQGVQFLTPARVRRWTVMSIVNRKPTAKYDPRLVEPALAGFRDKLIALGISDCPPHEPGIEVDMSALATHREGPIGPRDQMHRFLRAWGAQARQHEPKSFFMLVTLPESDETLYSLIKYLCDVQYGIPNVCVVGGKLIRANDQFLANLALKVNLKLGGCNHILKSLGTNLERTMVIGVDVSHPTQESSPSMRHPPPSVAAMVASIDGGSLSHWPAAVAVQESRQEIVTGIDRLLRSQLRLWQEHNNGTLPENILIYRDGVSKSQYKAVLDIEYPLLRKACDEIYCPGIEANPHYTQGCRPDRKPHISIVIVGKRHHTRFYLDQAGAGRQNPRNGTVIDRGVVDEGLWDFYLQSHTAVRGTARPGHYVVIYDEIFRHSQGGDGDENLSLVADDLQTLTHNLCYGYGRATRVPIVVPPVVYADLVCSRVQCYLSYLRDQGQEAPDRIDLHPAVRDTMFYI</sequence>